<accession>A0A0P7AXJ9</accession>
<evidence type="ECO:0000259" key="1">
    <source>
        <dbReference type="Pfam" id="PF13568"/>
    </source>
</evidence>
<gene>
    <name evidence="2" type="ORF">I595_3040</name>
</gene>
<protein>
    <recommendedName>
        <fullName evidence="1">Outer membrane protein beta-barrel domain-containing protein</fullName>
    </recommendedName>
</protein>
<keyword evidence="3" id="KW-1185">Reference proteome</keyword>
<dbReference type="STRING" id="1300341.I595_3040"/>
<name>A0A0P7AXJ9_9FLAO</name>
<dbReference type="Proteomes" id="UP000050280">
    <property type="component" value="Unassembled WGS sequence"/>
</dbReference>
<dbReference type="Pfam" id="PF13568">
    <property type="entry name" value="OMP_b-brl_2"/>
    <property type="match status" value="1"/>
</dbReference>
<dbReference type="AlphaFoldDB" id="A0A0P7AXJ9"/>
<sequence length="232" mass="25650">MLTSDLTCSMDKKPWHPRKLVYSGVLLFVLLFQWNVSAQLTRVGIKGGPNYSSIVGDLTEGLKFRFSGHVGVFAEVDLSYTLKFQPELLYSSQGFQFSTDLASIENGGGSVAGENDFRNNVQLNYLTVPLIMKFALNEKVDVEFGPQFGFLLNQVNIIKNLDEIDGTDLARRTSISGDFQLDYGAALGLGFILTQNISISPRAYIGLRNRLNALGGAQNYNVALQLSLNYLF</sequence>
<comment type="caution">
    <text evidence="2">The sequence shown here is derived from an EMBL/GenBank/DDBJ whole genome shotgun (WGS) entry which is preliminary data.</text>
</comment>
<evidence type="ECO:0000313" key="2">
    <source>
        <dbReference type="EMBL" id="KPM31061.1"/>
    </source>
</evidence>
<dbReference type="InterPro" id="IPR025665">
    <property type="entry name" value="Beta-barrel_OMP_2"/>
</dbReference>
<dbReference type="EMBL" id="LDJX01000006">
    <property type="protein sequence ID" value="KPM31061.1"/>
    <property type="molecule type" value="Genomic_DNA"/>
</dbReference>
<organism evidence="2 3">
    <name type="scientific">Croceitalea dokdonensis DOKDO 023</name>
    <dbReference type="NCBI Taxonomy" id="1300341"/>
    <lineage>
        <taxon>Bacteria</taxon>
        <taxon>Pseudomonadati</taxon>
        <taxon>Bacteroidota</taxon>
        <taxon>Flavobacteriia</taxon>
        <taxon>Flavobacteriales</taxon>
        <taxon>Flavobacteriaceae</taxon>
        <taxon>Croceitalea</taxon>
    </lineage>
</organism>
<proteinExistence type="predicted"/>
<reference evidence="2 3" key="1">
    <citation type="submission" date="2015-09" db="EMBL/GenBank/DDBJ databases">
        <title>Genome sequence of the marine flavobacterium Croceitalea dokdonensis DOKDO 023 that contains proton- and sodium-pumping rhodopsins.</title>
        <authorList>
            <person name="Kwon S.-K."/>
            <person name="Lee H.K."/>
            <person name="Kwak M.-J."/>
            <person name="Kim J.F."/>
        </authorList>
    </citation>
    <scope>NUCLEOTIDE SEQUENCE [LARGE SCALE GENOMIC DNA]</scope>
    <source>
        <strain evidence="2 3">DOKDO 023</strain>
    </source>
</reference>
<dbReference type="PATRIC" id="fig|1300341.3.peg.3192"/>
<evidence type="ECO:0000313" key="3">
    <source>
        <dbReference type="Proteomes" id="UP000050280"/>
    </source>
</evidence>
<feature type="domain" description="Outer membrane protein beta-barrel" evidence="1">
    <location>
        <begin position="39"/>
        <end position="209"/>
    </location>
</feature>